<evidence type="ECO:0000256" key="4">
    <source>
        <dbReference type="ARBA" id="ARBA00022741"/>
    </source>
</evidence>
<proteinExistence type="inferred from homology"/>
<evidence type="ECO:0000313" key="13">
    <source>
        <dbReference type="EMBL" id="MFC5630348.1"/>
    </source>
</evidence>
<evidence type="ECO:0000256" key="2">
    <source>
        <dbReference type="ARBA" id="ARBA00022629"/>
    </source>
</evidence>
<sequence>MSYVLGIDLGTSSLKGLLVDQSGKVVASASADYGLIHLQPGYSEQYPSDWVVACDKVFEELVETVSDFTTGLEGISFSGQMHSLVLLDENSEVLRPAILWNDTRTTAQCRTIEEKLGDKLLGITRNLALEGFTLPKILWVQENEPEVWSKVRQLMLPKDYLGFYLTGNYHTDLSDAAGTLLLDVEKAEWSEEVANIFDIPLSYLPKAVGASEQVGTVRAELKERFGLQKEVTVFAGGADNACAAVGAGILSSEVGMASIGTSGVFLSYEGKETPDYEGKLHFFNHALSESYYSMGVTLAAGHSLNWFRDTFAKEQSFSDLLAPISQIPAGSDGLLFTPYIVGERTPHVDSSIRGSFIGIDTSHTLAHFSRSVLEGITFSLKDSQRLMSEVAGKTFTRIVSVGGGAKNKDWLQMQADIFNAEIVALTAEQGPGLGAAMLAALGCGWFKDIESCAETFVEYTEAVKPIPENVAVYADVYEDYKRIYPNVKKIK</sequence>
<evidence type="ECO:0000259" key="11">
    <source>
        <dbReference type="Pfam" id="PF00370"/>
    </source>
</evidence>
<dbReference type="Pfam" id="PF00370">
    <property type="entry name" value="FGGY_N"/>
    <property type="match status" value="1"/>
</dbReference>
<dbReference type="InterPro" id="IPR006000">
    <property type="entry name" value="Xylulokinase"/>
</dbReference>
<keyword evidence="6 8" id="KW-0067">ATP-binding</keyword>
<dbReference type="PANTHER" id="PTHR43095:SF5">
    <property type="entry name" value="XYLULOSE KINASE"/>
    <property type="match status" value="1"/>
</dbReference>
<name>A0ABW0UB36_9STRE</name>
<dbReference type="InterPro" id="IPR050406">
    <property type="entry name" value="FGGY_Carb_Kinase"/>
</dbReference>
<keyword evidence="2 8" id="KW-0859">Xylose metabolism</keyword>
<reference evidence="14" key="1">
    <citation type="journal article" date="2019" name="Int. J. Syst. Evol. Microbiol.">
        <title>The Global Catalogue of Microorganisms (GCM) 10K type strain sequencing project: providing services to taxonomists for standard genome sequencing and annotation.</title>
        <authorList>
            <consortium name="The Broad Institute Genomics Platform"/>
            <consortium name="The Broad Institute Genome Sequencing Center for Infectious Disease"/>
            <person name="Wu L."/>
            <person name="Ma J."/>
        </authorList>
    </citation>
    <scope>NUCLEOTIDE SEQUENCE [LARGE SCALE GENOMIC DNA]</scope>
    <source>
        <strain evidence="14">DT43</strain>
    </source>
</reference>
<accession>A0ABW0UB36</accession>
<comment type="caution">
    <text evidence="13">The sequence shown here is derived from an EMBL/GenBank/DDBJ whole genome shotgun (WGS) entry which is preliminary data.</text>
</comment>
<dbReference type="PIRSF" id="PIRSF000538">
    <property type="entry name" value="GlpK"/>
    <property type="match status" value="1"/>
</dbReference>
<keyword evidence="4 8" id="KW-0547">Nucleotide-binding</keyword>
<dbReference type="PROSITE" id="PS00933">
    <property type="entry name" value="FGGY_KINASES_1"/>
    <property type="match status" value="1"/>
</dbReference>
<gene>
    <name evidence="8 10 13" type="primary">xylB</name>
    <name evidence="13" type="ORF">ACFPQ3_01760</name>
</gene>
<keyword evidence="3 8" id="KW-0808">Transferase</keyword>
<evidence type="ECO:0000256" key="1">
    <source>
        <dbReference type="ARBA" id="ARBA00009156"/>
    </source>
</evidence>
<feature type="binding site" evidence="8">
    <location>
        <begin position="81"/>
        <end position="82"/>
    </location>
    <ligand>
        <name>substrate</name>
    </ligand>
</feature>
<dbReference type="Pfam" id="PF02782">
    <property type="entry name" value="FGGY_C"/>
    <property type="match status" value="1"/>
</dbReference>
<evidence type="ECO:0000256" key="9">
    <source>
        <dbReference type="RuleBase" id="RU003733"/>
    </source>
</evidence>
<dbReference type="RefSeq" id="WP_156806614.1">
    <property type="nucleotide sequence ID" value="NZ_JBHSOJ010000014.1"/>
</dbReference>
<keyword evidence="14" id="KW-1185">Reference proteome</keyword>
<dbReference type="EMBL" id="JBHSOJ010000014">
    <property type="protein sequence ID" value="MFC5630348.1"/>
    <property type="molecule type" value="Genomic_DNA"/>
</dbReference>
<dbReference type="PROSITE" id="PS00445">
    <property type="entry name" value="FGGY_KINASES_2"/>
    <property type="match status" value="1"/>
</dbReference>
<dbReference type="CDD" id="cd07808">
    <property type="entry name" value="ASKHA_NBD_FGGY_EcXK-like"/>
    <property type="match status" value="1"/>
</dbReference>
<feature type="site" description="Important for activity" evidence="8">
    <location>
        <position position="8"/>
    </location>
</feature>
<dbReference type="InterPro" id="IPR018485">
    <property type="entry name" value="FGGY_C"/>
</dbReference>
<dbReference type="PANTHER" id="PTHR43095">
    <property type="entry name" value="SUGAR KINASE"/>
    <property type="match status" value="1"/>
</dbReference>
<dbReference type="Proteomes" id="UP001596110">
    <property type="component" value="Unassembled WGS sequence"/>
</dbReference>
<evidence type="ECO:0000313" key="14">
    <source>
        <dbReference type="Proteomes" id="UP001596110"/>
    </source>
</evidence>
<dbReference type="InterPro" id="IPR043129">
    <property type="entry name" value="ATPase_NBD"/>
</dbReference>
<evidence type="ECO:0000256" key="8">
    <source>
        <dbReference type="HAMAP-Rule" id="MF_02220"/>
    </source>
</evidence>
<protein>
    <recommendedName>
        <fullName evidence="8 10">Xylulose kinase</fullName>
        <shortName evidence="8 10">Xylulokinase</shortName>
        <ecNumber evidence="8 10">2.7.1.17</ecNumber>
    </recommendedName>
</protein>
<feature type="domain" description="Carbohydrate kinase FGGY C-terminal" evidence="12">
    <location>
        <begin position="256"/>
        <end position="441"/>
    </location>
</feature>
<comment type="function">
    <text evidence="8">Catalyzes the phosphorylation of D-xylulose to D-xylulose 5-phosphate.</text>
</comment>
<organism evidence="13 14">
    <name type="scientific">Streptococcus caledonicus</name>
    <dbReference type="NCBI Taxonomy" id="2614158"/>
    <lineage>
        <taxon>Bacteria</taxon>
        <taxon>Bacillati</taxon>
        <taxon>Bacillota</taxon>
        <taxon>Bacilli</taxon>
        <taxon>Lactobacillales</taxon>
        <taxon>Streptococcaceae</taxon>
        <taxon>Streptococcus</taxon>
    </lineage>
</organism>
<evidence type="ECO:0000256" key="7">
    <source>
        <dbReference type="ARBA" id="ARBA00023277"/>
    </source>
</evidence>
<dbReference type="HAMAP" id="MF_02220">
    <property type="entry name" value="XylB"/>
    <property type="match status" value="1"/>
</dbReference>
<evidence type="ECO:0000256" key="6">
    <source>
        <dbReference type="ARBA" id="ARBA00022840"/>
    </source>
</evidence>
<comment type="catalytic activity">
    <reaction evidence="8 10">
        <text>D-xylulose + ATP = D-xylulose 5-phosphate + ADP + H(+)</text>
        <dbReference type="Rhea" id="RHEA:10964"/>
        <dbReference type="ChEBI" id="CHEBI:15378"/>
        <dbReference type="ChEBI" id="CHEBI:17140"/>
        <dbReference type="ChEBI" id="CHEBI:30616"/>
        <dbReference type="ChEBI" id="CHEBI:57737"/>
        <dbReference type="ChEBI" id="CHEBI:456216"/>
        <dbReference type="EC" id="2.7.1.17"/>
    </reaction>
</comment>
<dbReference type="InterPro" id="IPR018483">
    <property type="entry name" value="Carb_kinase_FGGY_CS"/>
</dbReference>
<dbReference type="GO" id="GO:0004856">
    <property type="term" value="F:D-xylulokinase activity"/>
    <property type="evidence" value="ECO:0007669"/>
    <property type="project" value="UniProtKB-EC"/>
</dbReference>
<keyword evidence="5 8" id="KW-0418">Kinase</keyword>
<feature type="active site" description="Proton acceptor" evidence="8">
    <location>
        <position position="239"/>
    </location>
</feature>
<dbReference type="EC" id="2.7.1.17" evidence="8 10"/>
<feature type="domain" description="Carbohydrate kinase FGGY N-terminal" evidence="11">
    <location>
        <begin position="3"/>
        <end position="246"/>
    </location>
</feature>
<dbReference type="Gene3D" id="3.30.420.40">
    <property type="match status" value="2"/>
</dbReference>
<evidence type="ECO:0000256" key="3">
    <source>
        <dbReference type="ARBA" id="ARBA00022679"/>
    </source>
</evidence>
<keyword evidence="7 8" id="KW-0119">Carbohydrate metabolism</keyword>
<dbReference type="InterPro" id="IPR018484">
    <property type="entry name" value="FGGY_N"/>
</dbReference>
<evidence type="ECO:0000256" key="5">
    <source>
        <dbReference type="ARBA" id="ARBA00022777"/>
    </source>
</evidence>
<comment type="similarity">
    <text evidence="1 8 9">Belongs to the FGGY kinase family.</text>
</comment>
<dbReference type="SUPFAM" id="SSF53067">
    <property type="entry name" value="Actin-like ATPase domain"/>
    <property type="match status" value="2"/>
</dbReference>
<evidence type="ECO:0000256" key="10">
    <source>
        <dbReference type="RuleBase" id="RU364073"/>
    </source>
</evidence>
<dbReference type="InterPro" id="IPR000577">
    <property type="entry name" value="Carb_kinase_FGGY"/>
</dbReference>
<dbReference type="NCBIfam" id="TIGR01312">
    <property type="entry name" value="XylB"/>
    <property type="match status" value="1"/>
</dbReference>
<evidence type="ECO:0000259" key="12">
    <source>
        <dbReference type="Pfam" id="PF02782"/>
    </source>
</evidence>